<feature type="compositionally biased region" description="Low complexity" evidence="1">
    <location>
        <begin position="244"/>
        <end position="273"/>
    </location>
</feature>
<evidence type="ECO:0000256" key="1">
    <source>
        <dbReference type="SAM" id="MobiDB-lite"/>
    </source>
</evidence>
<evidence type="ECO:0000313" key="4">
    <source>
        <dbReference type="EMBL" id="GAX51014.1"/>
    </source>
</evidence>
<evidence type="ECO:0000256" key="3">
    <source>
        <dbReference type="SAM" id="SignalP"/>
    </source>
</evidence>
<keyword evidence="5" id="KW-1185">Reference proteome</keyword>
<feature type="region of interest" description="Disordered" evidence="1">
    <location>
        <begin position="234"/>
        <end position="308"/>
    </location>
</feature>
<protein>
    <submittedName>
        <fullName evidence="4">Uncharacterized protein</fullName>
    </submittedName>
</protein>
<proteinExistence type="predicted"/>
<comment type="caution">
    <text evidence="4">The sequence shown here is derived from an EMBL/GenBank/DDBJ whole genome shotgun (WGS) entry which is preliminary data.</text>
</comment>
<dbReference type="Proteomes" id="UP000217446">
    <property type="component" value="Unassembled WGS sequence"/>
</dbReference>
<organism evidence="4 5">
    <name type="scientific">Streptomyces olivochromogenes</name>
    <dbReference type="NCBI Taxonomy" id="1963"/>
    <lineage>
        <taxon>Bacteria</taxon>
        <taxon>Bacillati</taxon>
        <taxon>Actinomycetota</taxon>
        <taxon>Actinomycetes</taxon>
        <taxon>Kitasatosporales</taxon>
        <taxon>Streptomycetaceae</taxon>
        <taxon>Streptomyces</taxon>
    </lineage>
</organism>
<evidence type="ECO:0000256" key="2">
    <source>
        <dbReference type="SAM" id="Phobius"/>
    </source>
</evidence>
<gene>
    <name evidence="4" type="ORF">SO3561_02513</name>
</gene>
<reference evidence="5" key="1">
    <citation type="submission" date="2017-05" db="EMBL/GenBank/DDBJ databases">
        <title>Streptomyces olivochromogenes NBRC 3561 whole genome shotgun sequence.</title>
        <authorList>
            <person name="Dohra H."/>
            <person name="Kodani S."/>
        </authorList>
    </citation>
    <scope>NUCLEOTIDE SEQUENCE [LARGE SCALE GENOMIC DNA]</scope>
    <source>
        <strain evidence="5">NBRC 3561</strain>
    </source>
</reference>
<keyword evidence="2" id="KW-0472">Membrane</keyword>
<dbReference type="STRING" id="1963.AQJ27_15550"/>
<sequence>MRRSLYFIGILGILATLVSAGTTTAAAASCETDFPARLNCWFRWIGEGTFVVTLNDALPFDGDQRARRGVERKVVTTSRNHLIVEVPANQHTGPGGTALLLLAGVRWVEASAHIDRLSPEAVQDLKAVGACDVDNRDDLCARLATRSLRGSDLIGAHQTSDRSQHAYSVDAPAPADPATGTPPTAHAASGQAKDTKSTGPLFDKKTTALTALCALLVLLLTAFLVLVRRSSRGPASATAVPHLATPAPTPSATPSAEPAAPATAPATASATAPAPRPRASDEPTTRLRAAPAPRHAREAGEGKEPARTAVVRTELHPQGYVELDHVLYRAVWADPGSPPPLPGGLVDVTDARERDSDVLYAFPTAAGRHDQHTRP</sequence>
<dbReference type="EMBL" id="BDQI01000004">
    <property type="protein sequence ID" value="GAX51014.1"/>
    <property type="molecule type" value="Genomic_DNA"/>
</dbReference>
<feature type="chain" id="PRO_5038441835" evidence="3">
    <location>
        <begin position="21"/>
        <end position="375"/>
    </location>
</feature>
<feature type="compositionally biased region" description="Basic and acidic residues" evidence="1">
    <location>
        <begin position="295"/>
        <end position="306"/>
    </location>
</feature>
<keyword evidence="3" id="KW-0732">Signal</keyword>
<name>A0A250VA90_STROL</name>
<dbReference type="RefSeq" id="WP_067368168.1">
    <property type="nucleotide sequence ID" value="NZ_BDQI01000004.1"/>
</dbReference>
<dbReference type="AlphaFoldDB" id="A0A250VA90"/>
<keyword evidence="2" id="KW-0812">Transmembrane</keyword>
<feature type="compositionally biased region" description="Low complexity" evidence="1">
    <location>
        <begin position="171"/>
        <end position="188"/>
    </location>
</feature>
<feature type="signal peptide" evidence="3">
    <location>
        <begin position="1"/>
        <end position="20"/>
    </location>
</feature>
<evidence type="ECO:0000313" key="5">
    <source>
        <dbReference type="Proteomes" id="UP000217446"/>
    </source>
</evidence>
<accession>A0A250VA90</accession>
<feature type="transmembrane region" description="Helical" evidence="2">
    <location>
        <begin position="208"/>
        <end position="227"/>
    </location>
</feature>
<feature type="region of interest" description="Disordered" evidence="1">
    <location>
        <begin position="154"/>
        <end position="198"/>
    </location>
</feature>
<dbReference type="PROSITE" id="PS51257">
    <property type="entry name" value="PROKAR_LIPOPROTEIN"/>
    <property type="match status" value="1"/>
</dbReference>
<keyword evidence="2" id="KW-1133">Transmembrane helix</keyword>